<name>A0ACB7RQ51_HYAAI</name>
<sequence length="244" mass="27689">MSKWRNMRDKYFKVRKQELLNRRLRTPRFQRPVKMWPFYNMMRQVFERKHAPSEGSQLQPAECQGDIVADLEFDSTWVTDGNMPAHDPNLASTTPLHTDSRDASCQELQLLMEYHICSLASGGEDIPAAGTDHEDLDTLASLQQSITLARALFHKRCKDFKNAVESFKQRPTSSEASCPDEAREIPRCDTHTQTIAPLPMMADDGLEHFGLFVAQRLRMADVATQARVMSAILKLVVDVPCGHS</sequence>
<proteinExistence type="predicted"/>
<reference evidence="1" key="1">
    <citation type="submission" date="2020-05" db="EMBL/GenBank/DDBJ databases">
        <title>Large-scale comparative analyses of tick genomes elucidate their genetic diversity and vector capacities.</title>
        <authorList>
            <person name="Jia N."/>
            <person name="Wang J."/>
            <person name="Shi W."/>
            <person name="Du L."/>
            <person name="Sun Y."/>
            <person name="Zhan W."/>
            <person name="Jiang J."/>
            <person name="Wang Q."/>
            <person name="Zhang B."/>
            <person name="Ji P."/>
            <person name="Sakyi L.B."/>
            <person name="Cui X."/>
            <person name="Yuan T."/>
            <person name="Jiang B."/>
            <person name="Yang W."/>
            <person name="Lam T.T.-Y."/>
            <person name="Chang Q."/>
            <person name="Ding S."/>
            <person name="Wang X."/>
            <person name="Zhu J."/>
            <person name="Ruan X."/>
            <person name="Zhao L."/>
            <person name="Wei J."/>
            <person name="Que T."/>
            <person name="Du C."/>
            <person name="Cheng J."/>
            <person name="Dai P."/>
            <person name="Han X."/>
            <person name="Huang E."/>
            <person name="Gao Y."/>
            <person name="Liu J."/>
            <person name="Shao H."/>
            <person name="Ye R."/>
            <person name="Li L."/>
            <person name="Wei W."/>
            <person name="Wang X."/>
            <person name="Wang C."/>
            <person name="Yang T."/>
            <person name="Huo Q."/>
            <person name="Li W."/>
            <person name="Guo W."/>
            <person name="Chen H."/>
            <person name="Zhou L."/>
            <person name="Ni X."/>
            <person name="Tian J."/>
            <person name="Zhou Y."/>
            <person name="Sheng Y."/>
            <person name="Liu T."/>
            <person name="Pan Y."/>
            <person name="Xia L."/>
            <person name="Li J."/>
            <person name="Zhao F."/>
            <person name="Cao W."/>
        </authorList>
    </citation>
    <scope>NUCLEOTIDE SEQUENCE</scope>
    <source>
        <strain evidence="1">Hyas-2018</strain>
    </source>
</reference>
<dbReference type="Proteomes" id="UP000821845">
    <property type="component" value="Chromosome 9"/>
</dbReference>
<comment type="caution">
    <text evidence="1">The sequence shown here is derived from an EMBL/GenBank/DDBJ whole genome shotgun (WGS) entry which is preliminary data.</text>
</comment>
<evidence type="ECO:0000313" key="1">
    <source>
        <dbReference type="EMBL" id="KAH6922614.1"/>
    </source>
</evidence>
<gene>
    <name evidence="1" type="ORF">HPB50_017293</name>
</gene>
<dbReference type="EMBL" id="CM023489">
    <property type="protein sequence ID" value="KAH6922614.1"/>
    <property type="molecule type" value="Genomic_DNA"/>
</dbReference>
<keyword evidence="2" id="KW-1185">Reference proteome</keyword>
<organism evidence="1 2">
    <name type="scientific">Hyalomma asiaticum</name>
    <name type="common">Tick</name>
    <dbReference type="NCBI Taxonomy" id="266040"/>
    <lineage>
        <taxon>Eukaryota</taxon>
        <taxon>Metazoa</taxon>
        <taxon>Ecdysozoa</taxon>
        <taxon>Arthropoda</taxon>
        <taxon>Chelicerata</taxon>
        <taxon>Arachnida</taxon>
        <taxon>Acari</taxon>
        <taxon>Parasitiformes</taxon>
        <taxon>Ixodida</taxon>
        <taxon>Ixodoidea</taxon>
        <taxon>Ixodidae</taxon>
        <taxon>Hyalomminae</taxon>
        <taxon>Hyalomma</taxon>
    </lineage>
</organism>
<evidence type="ECO:0000313" key="2">
    <source>
        <dbReference type="Proteomes" id="UP000821845"/>
    </source>
</evidence>
<protein>
    <submittedName>
        <fullName evidence="1">Uncharacterized protein</fullName>
    </submittedName>
</protein>
<accession>A0ACB7RQ51</accession>